<comment type="similarity">
    <text evidence="1">Belongs to the interleukin-1 receptor family.</text>
</comment>
<sequence length="441" mass="49943">MLYVCVYIHTVNTQIHKCIELKSNGALRDRKGGVCGCQVLEDTCLFPFQHIVYLVALFVTAFNDRTTSLRMPQMPMRGGCFQVSEIEEFRLQGEAVVLRCPKTESLLAKRGLLHATGHTYHFTGADMDTLLPNDTGRVRTQGHRLWFLPARTTDTGNYTCIFRNASYCIAGTISLQIYQNKDPHLDVISYPNLAFPGPNGMIVCPNVNEFNRTGQLQWFKDSTPIVLSADHNRYHRHMDNALTIQNVSPRDAGFYTCELRVVINDVHYKVTRTINLSVPGTHWQCKQSLFLQPEIIFPSSGDIFEASIGSNLEIPCRVLIGGQSADSTEVTWLVDGLAIEESILKGRAFLRERTRGSHIELKLNLLELYEEDTRAVIKCVTQNPWGRQEVIAQIKLENNSTWLVVGTAGATAFFTMVFIFLYHLLKAQRKDYILAKQNTMF</sequence>
<evidence type="ECO:0000256" key="9">
    <source>
        <dbReference type="ARBA" id="ARBA00023258"/>
    </source>
</evidence>
<keyword evidence="14" id="KW-0472">Membrane</keyword>
<dbReference type="STRING" id="1676925.ENSPKIP00000000425"/>
<evidence type="ECO:0000256" key="11">
    <source>
        <dbReference type="ARBA" id="ARBA00038761"/>
    </source>
</evidence>
<evidence type="ECO:0000256" key="1">
    <source>
        <dbReference type="ARBA" id="ARBA00009752"/>
    </source>
</evidence>
<keyword evidence="3" id="KW-1090">Inhibition of host innate immune response by virus</keyword>
<evidence type="ECO:0000259" key="15">
    <source>
        <dbReference type="PROSITE" id="PS50835"/>
    </source>
</evidence>
<keyword evidence="6" id="KW-1114">Inhibition of host interferon signaling pathway by virus</keyword>
<accession>A0A3B3Q445</accession>
<dbReference type="Proteomes" id="UP000261540">
    <property type="component" value="Unplaced"/>
</dbReference>
<evidence type="ECO:0000256" key="8">
    <source>
        <dbReference type="ARBA" id="ARBA00023180"/>
    </source>
</evidence>
<reference evidence="16" key="1">
    <citation type="submission" date="2025-08" db="UniProtKB">
        <authorList>
            <consortium name="Ensembl"/>
        </authorList>
    </citation>
    <scope>IDENTIFICATION</scope>
</reference>
<keyword evidence="7" id="KW-1015">Disulfide bond</keyword>
<dbReference type="AlphaFoldDB" id="A0A3B3Q445"/>
<keyword evidence="6" id="KW-0899">Viral immunoevasion</keyword>
<evidence type="ECO:0000256" key="3">
    <source>
        <dbReference type="ARBA" id="ARBA00022632"/>
    </source>
</evidence>
<evidence type="ECO:0000256" key="7">
    <source>
        <dbReference type="ARBA" id="ARBA00023157"/>
    </source>
</evidence>
<dbReference type="Pfam" id="PF00047">
    <property type="entry name" value="ig"/>
    <property type="match status" value="1"/>
</dbReference>
<dbReference type="GO" id="GO:0004908">
    <property type="term" value="F:interleukin-1 receptor activity"/>
    <property type="evidence" value="ECO:0007669"/>
    <property type="project" value="InterPro"/>
</dbReference>
<comment type="function">
    <text evidence="13">Counteracts the antiviral effects of host IFN-alpha/beta and key IFN-inducible proteins involved in viral RNA degradation suxh as host OAS1. Acts as a soluble IFN-alpha receptor and thus inhibits the interaction between host IFN-alpha and its receptor.</text>
</comment>
<dbReference type="SUPFAM" id="SSF48726">
    <property type="entry name" value="Immunoglobulin"/>
    <property type="match status" value="3"/>
</dbReference>
<dbReference type="PANTHER" id="PTHR11890">
    <property type="entry name" value="INTERLEUKIN-1 RECEPTOR FAMILY MEMBER"/>
    <property type="match status" value="1"/>
</dbReference>
<dbReference type="InterPro" id="IPR007110">
    <property type="entry name" value="Ig-like_dom"/>
</dbReference>
<protein>
    <recommendedName>
        <fullName evidence="12">Soluble interferon alpha/beta receptor OPG204</fullName>
    </recommendedName>
</protein>
<keyword evidence="8" id="KW-0325">Glycoprotein</keyword>
<evidence type="ECO:0000256" key="2">
    <source>
        <dbReference type="ARBA" id="ARBA00022518"/>
    </source>
</evidence>
<evidence type="ECO:0000256" key="10">
    <source>
        <dbReference type="ARBA" id="ARBA00023319"/>
    </source>
</evidence>
<feature type="domain" description="Ig-like" evidence="15">
    <location>
        <begin position="293"/>
        <end position="397"/>
    </location>
</feature>
<keyword evidence="14" id="KW-0812">Transmembrane</keyword>
<evidence type="ECO:0000256" key="13">
    <source>
        <dbReference type="ARBA" id="ARBA00045444"/>
    </source>
</evidence>
<dbReference type="PANTHER" id="PTHR11890:SF44">
    <property type="entry name" value="X-LINKED INTERLEUKIN-1 RECEPTOR ACCESSORY PROTEIN-LIKE 2"/>
    <property type="match status" value="1"/>
</dbReference>
<dbReference type="InterPro" id="IPR013151">
    <property type="entry name" value="Immunoglobulin_dom"/>
</dbReference>
<dbReference type="PROSITE" id="PS50835">
    <property type="entry name" value="IG_LIKE"/>
    <property type="match status" value="2"/>
</dbReference>
<evidence type="ECO:0000256" key="14">
    <source>
        <dbReference type="SAM" id="Phobius"/>
    </source>
</evidence>
<keyword evidence="9" id="KW-0922">Interferon antiviral system evasion</keyword>
<organism evidence="16 17">
    <name type="scientific">Paramormyrops kingsleyae</name>
    <dbReference type="NCBI Taxonomy" id="1676925"/>
    <lineage>
        <taxon>Eukaryota</taxon>
        <taxon>Metazoa</taxon>
        <taxon>Chordata</taxon>
        <taxon>Craniata</taxon>
        <taxon>Vertebrata</taxon>
        <taxon>Euteleostomi</taxon>
        <taxon>Actinopterygii</taxon>
        <taxon>Neopterygii</taxon>
        <taxon>Teleostei</taxon>
        <taxon>Osteoglossocephala</taxon>
        <taxon>Osteoglossomorpha</taxon>
        <taxon>Osteoglossiformes</taxon>
        <taxon>Mormyridae</taxon>
        <taxon>Paramormyrops</taxon>
    </lineage>
</organism>
<dbReference type="PRINTS" id="PR01536">
    <property type="entry name" value="INTRLKN1R12F"/>
</dbReference>
<proteinExistence type="inferred from homology"/>
<dbReference type="Ensembl" id="ENSPKIT00000024322.1">
    <property type="protein sequence ID" value="ENSPKIP00000000425.1"/>
    <property type="gene ID" value="ENSPKIG00000019089.1"/>
</dbReference>
<comment type="subunit">
    <text evidence="11">Interacts with host IFNA1.</text>
</comment>
<evidence type="ECO:0000313" key="16">
    <source>
        <dbReference type="Ensembl" id="ENSPKIP00000000425.1"/>
    </source>
</evidence>
<keyword evidence="17" id="KW-1185">Reference proteome</keyword>
<feature type="transmembrane region" description="Helical" evidence="14">
    <location>
        <begin position="402"/>
        <end position="425"/>
    </location>
</feature>
<reference evidence="16" key="2">
    <citation type="submission" date="2025-09" db="UniProtKB">
        <authorList>
            <consortium name="Ensembl"/>
        </authorList>
    </citation>
    <scope>IDENTIFICATION</scope>
</reference>
<evidence type="ECO:0000256" key="5">
    <source>
        <dbReference type="ARBA" id="ARBA00022737"/>
    </source>
</evidence>
<evidence type="ECO:0000313" key="17">
    <source>
        <dbReference type="Proteomes" id="UP000261540"/>
    </source>
</evidence>
<keyword evidence="6" id="KW-0945">Host-virus interaction</keyword>
<dbReference type="GeneTree" id="ENSGT01090000259985"/>
<keyword evidence="10" id="KW-0393">Immunoglobulin domain</keyword>
<dbReference type="InterPro" id="IPR015621">
    <property type="entry name" value="IL-1_rcpt_fam"/>
</dbReference>
<dbReference type="Gene3D" id="2.60.40.10">
    <property type="entry name" value="Immunoglobulins"/>
    <property type="match status" value="3"/>
</dbReference>
<dbReference type="InterPro" id="IPR036179">
    <property type="entry name" value="Ig-like_dom_sf"/>
</dbReference>
<dbReference type="InterPro" id="IPR003599">
    <property type="entry name" value="Ig_sub"/>
</dbReference>
<keyword evidence="4" id="KW-0732">Signal</keyword>
<evidence type="ECO:0000256" key="12">
    <source>
        <dbReference type="ARBA" id="ARBA00041012"/>
    </source>
</evidence>
<keyword evidence="2" id="KW-0244">Early protein</keyword>
<evidence type="ECO:0000256" key="4">
    <source>
        <dbReference type="ARBA" id="ARBA00022729"/>
    </source>
</evidence>
<feature type="domain" description="Ig-like" evidence="15">
    <location>
        <begin position="183"/>
        <end position="275"/>
    </location>
</feature>
<keyword evidence="14" id="KW-1133">Transmembrane helix</keyword>
<dbReference type="SMART" id="SM00409">
    <property type="entry name" value="IG"/>
    <property type="match status" value="3"/>
</dbReference>
<evidence type="ECO:0000256" key="6">
    <source>
        <dbReference type="ARBA" id="ARBA00022830"/>
    </source>
</evidence>
<name>A0A3B3Q445_9TELE</name>
<dbReference type="InterPro" id="IPR004074">
    <property type="entry name" value="IL-1_rcpt_I/II-typ"/>
</dbReference>
<keyword evidence="5" id="KW-0677">Repeat</keyword>
<dbReference type="FunFam" id="2.60.40.10:FF:000188">
    <property type="entry name" value="Interleukin-1 receptor accessory protein-like 1"/>
    <property type="match status" value="1"/>
</dbReference>
<dbReference type="InterPro" id="IPR013783">
    <property type="entry name" value="Ig-like_fold"/>
</dbReference>